<dbReference type="Proteomes" id="UP000472267">
    <property type="component" value="Unassembled WGS sequence"/>
</dbReference>
<dbReference type="AlphaFoldDB" id="A0A672F6E7"/>
<dbReference type="InterPro" id="IPR001584">
    <property type="entry name" value="Integrase_cat-core"/>
</dbReference>
<evidence type="ECO:0000259" key="9">
    <source>
        <dbReference type="PROSITE" id="PS50994"/>
    </source>
</evidence>
<sequence length="774" mass="87353">MSESRYPAHKLEFLALKWSVTEKFQDYLYGASFTVVTDSNPLTYVLTSAKLDATSHRWLAALSTFNFKLQYRAGRQNLDADALSRRPHAEEVPDESGDDLLNQFTKQHLSDSGDPSIPSEVVDAICQSGLIRAEAASALIESLSIMADVLPESYIDDHGLPVVPALSHLELREKQQADPSIREVIHQMETGEKIPPTAREELPEISLLLRELNKLELIEGILYRKRQDNEHISHQLVLPEELRSIVLQSLHDSMGHMGIERTLDLARTRFYWPRMAADVEQKVKTCGRCIRRKALPERAAPLVSIQTSRPLELICMDFLSLEPDTSNTKDILVLTDHFTKFAIAIPTPNQKAKTVAKCLWDNFIVYYGIPERLHTDQGPDFESKLIKELCEVAGIKKCRTTPYHPQGNPVERFNRTLLNMLGTLEAKQKTKWKEFVKPLVHAYNCTRNETTGYTPYELMFGRTPRLPVDLAFGLPLNGGAHQSHSQYVQSLKSRLRESYDIASKNAAKASEKNKIRFDSRVTPSKLELGDRVLVRNVRLRGKHKLSDKWEQDIYVVVDQAGGLPVYTVKPERNDGPKRTLHRDLLLPCGFLAADEESSIEASPISRPRTRQQRERLHDSEDSAEEDPPPEETPAILDQCPVRFTVERAHKQISSRSVADESRPPPYLPVSEPAVVVNPESGREHLPDEENLQPVTPEPVLLPEPAEPIVTEANSPVNLPESEAEEEHSVDLHEEREKLTYLPRSVDLEVTGLPLTEESVDPESLVAGVSEPLHF</sequence>
<dbReference type="InterPro" id="IPR043502">
    <property type="entry name" value="DNA/RNA_pol_sf"/>
</dbReference>
<feature type="region of interest" description="Disordered" evidence="8">
    <location>
        <begin position="713"/>
        <end position="735"/>
    </location>
</feature>
<evidence type="ECO:0000256" key="3">
    <source>
        <dbReference type="ARBA" id="ARBA00022722"/>
    </source>
</evidence>
<dbReference type="GO" id="GO:0016787">
    <property type="term" value="F:hydrolase activity"/>
    <property type="evidence" value="ECO:0007669"/>
    <property type="project" value="UniProtKB-KW"/>
</dbReference>
<dbReference type="GO" id="GO:0015074">
    <property type="term" value="P:DNA integration"/>
    <property type="evidence" value="ECO:0007669"/>
    <property type="project" value="InterPro"/>
</dbReference>
<dbReference type="OMA" id="VETWITE"/>
<dbReference type="GO" id="GO:0003964">
    <property type="term" value="F:RNA-directed DNA polymerase activity"/>
    <property type="evidence" value="ECO:0007669"/>
    <property type="project" value="UniProtKB-KW"/>
</dbReference>
<dbReference type="InterPro" id="IPR012337">
    <property type="entry name" value="RNaseH-like_sf"/>
</dbReference>
<dbReference type="Pfam" id="PF17921">
    <property type="entry name" value="Integrase_H2C2"/>
    <property type="match status" value="1"/>
</dbReference>
<dbReference type="Gene3D" id="3.30.420.10">
    <property type="entry name" value="Ribonuclease H-like superfamily/Ribonuclease H"/>
    <property type="match status" value="1"/>
</dbReference>
<feature type="region of interest" description="Disordered" evidence="8">
    <location>
        <begin position="752"/>
        <end position="774"/>
    </location>
</feature>
<dbReference type="SUPFAM" id="SSF56672">
    <property type="entry name" value="DNA/RNA polymerases"/>
    <property type="match status" value="1"/>
</dbReference>
<feature type="region of interest" description="Disordered" evidence="8">
    <location>
        <begin position="596"/>
        <end position="638"/>
    </location>
</feature>
<evidence type="ECO:0000256" key="8">
    <source>
        <dbReference type="SAM" id="MobiDB-lite"/>
    </source>
</evidence>
<dbReference type="InterPro" id="IPR041373">
    <property type="entry name" value="RT_RNaseH"/>
</dbReference>
<dbReference type="Pfam" id="PF17917">
    <property type="entry name" value="RT_RNaseH"/>
    <property type="match status" value="1"/>
</dbReference>
<dbReference type="CDD" id="cd09274">
    <property type="entry name" value="RNase_HI_RT_Ty3"/>
    <property type="match status" value="1"/>
</dbReference>
<dbReference type="Gene3D" id="1.10.340.70">
    <property type="match status" value="1"/>
</dbReference>
<dbReference type="PROSITE" id="PS50994">
    <property type="entry name" value="INTEGRASE"/>
    <property type="match status" value="1"/>
</dbReference>
<evidence type="ECO:0000256" key="4">
    <source>
        <dbReference type="ARBA" id="ARBA00022759"/>
    </source>
</evidence>
<dbReference type="PANTHER" id="PTHR37984">
    <property type="entry name" value="PROTEIN CBG26694"/>
    <property type="match status" value="1"/>
</dbReference>
<keyword evidence="6" id="KW-0695">RNA-directed DNA polymerase</keyword>
<feature type="domain" description="Integrase catalytic" evidence="9">
    <location>
        <begin position="306"/>
        <end position="463"/>
    </location>
</feature>
<keyword evidence="3" id="KW-0540">Nuclease</keyword>
<keyword evidence="5" id="KW-0378">Hydrolase</keyword>
<protein>
    <recommendedName>
        <fullName evidence="7">Gypsy retrotransposon integrase-like protein 1</fullName>
    </recommendedName>
</protein>
<dbReference type="Ensembl" id="ENSSFAT00005002523.1">
    <property type="protein sequence ID" value="ENSSFAP00005002326.1"/>
    <property type="gene ID" value="ENSSFAG00005001659.1"/>
</dbReference>
<organism evidence="10 11">
    <name type="scientific">Salarias fasciatus</name>
    <name type="common">Jewelled blenny</name>
    <name type="synonym">Blennius fasciatus</name>
    <dbReference type="NCBI Taxonomy" id="181472"/>
    <lineage>
        <taxon>Eukaryota</taxon>
        <taxon>Metazoa</taxon>
        <taxon>Chordata</taxon>
        <taxon>Craniata</taxon>
        <taxon>Vertebrata</taxon>
        <taxon>Euteleostomi</taxon>
        <taxon>Actinopterygii</taxon>
        <taxon>Neopterygii</taxon>
        <taxon>Teleostei</taxon>
        <taxon>Neoteleostei</taxon>
        <taxon>Acanthomorphata</taxon>
        <taxon>Ovalentaria</taxon>
        <taxon>Blenniimorphae</taxon>
        <taxon>Blenniiformes</taxon>
        <taxon>Blennioidei</taxon>
        <taxon>Blenniidae</taxon>
        <taxon>Salariinae</taxon>
        <taxon>Salarias</taxon>
    </lineage>
</organism>
<feature type="region of interest" description="Disordered" evidence="8">
    <location>
        <begin position="650"/>
        <end position="701"/>
    </location>
</feature>
<accession>A0A672F6E7</accession>
<dbReference type="GO" id="GO:0004519">
    <property type="term" value="F:endonuclease activity"/>
    <property type="evidence" value="ECO:0007669"/>
    <property type="project" value="UniProtKB-KW"/>
</dbReference>
<dbReference type="Pfam" id="PF00665">
    <property type="entry name" value="rve"/>
    <property type="match status" value="1"/>
</dbReference>
<evidence type="ECO:0000256" key="2">
    <source>
        <dbReference type="ARBA" id="ARBA00022695"/>
    </source>
</evidence>
<dbReference type="SUPFAM" id="SSF53098">
    <property type="entry name" value="Ribonuclease H-like"/>
    <property type="match status" value="1"/>
</dbReference>
<feature type="compositionally biased region" description="Basic and acidic residues" evidence="8">
    <location>
        <begin position="611"/>
        <end position="620"/>
    </location>
</feature>
<evidence type="ECO:0000256" key="1">
    <source>
        <dbReference type="ARBA" id="ARBA00022679"/>
    </source>
</evidence>
<evidence type="ECO:0000256" key="7">
    <source>
        <dbReference type="ARBA" id="ARBA00039658"/>
    </source>
</evidence>
<keyword evidence="1" id="KW-0808">Transferase</keyword>
<dbReference type="InterPro" id="IPR036397">
    <property type="entry name" value="RNaseH_sf"/>
</dbReference>
<evidence type="ECO:0000256" key="5">
    <source>
        <dbReference type="ARBA" id="ARBA00022801"/>
    </source>
</evidence>
<name>A0A672F6E7_SALFA</name>
<feature type="compositionally biased region" description="Basic and acidic residues" evidence="8">
    <location>
        <begin position="726"/>
        <end position="735"/>
    </location>
</feature>
<dbReference type="InParanoid" id="A0A672F6E7"/>
<dbReference type="PANTHER" id="PTHR37984:SF15">
    <property type="entry name" value="INTEGRASE CATALYTIC DOMAIN-CONTAINING PROTEIN"/>
    <property type="match status" value="1"/>
</dbReference>
<dbReference type="InterPro" id="IPR050951">
    <property type="entry name" value="Retrovirus_Pol_polyprotein"/>
</dbReference>
<dbReference type="FunFam" id="3.30.420.10:FF:000269">
    <property type="entry name" value="Uncharacterized protein"/>
    <property type="match status" value="1"/>
</dbReference>
<dbReference type="GO" id="GO:0003676">
    <property type="term" value="F:nucleic acid binding"/>
    <property type="evidence" value="ECO:0007669"/>
    <property type="project" value="InterPro"/>
</dbReference>
<dbReference type="InterPro" id="IPR041588">
    <property type="entry name" value="Integrase_H2C2"/>
</dbReference>
<keyword evidence="11" id="KW-1185">Reference proteome</keyword>
<evidence type="ECO:0000256" key="6">
    <source>
        <dbReference type="ARBA" id="ARBA00022918"/>
    </source>
</evidence>
<reference evidence="10" key="1">
    <citation type="submission" date="2025-08" db="UniProtKB">
        <authorList>
            <consortium name="Ensembl"/>
        </authorList>
    </citation>
    <scope>IDENTIFICATION</scope>
</reference>
<reference evidence="10" key="2">
    <citation type="submission" date="2025-09" db="UniProtKB">
        <authorList>
            <consortium name="Ensembl"/>
        </authorList>
    </citation>
    <scope>IDENTIFICATION</scope>
</reference>
<evidence type="ECO:0000313" key="11">
    <source>
        <dbReference type="Proteomes" id="UP000472267"/>
    </source>
</evidence>
<dbReference type="FunFam" id="1.10.340.70:FF:000001">
    <property type="entry name" value="Retrovirus-related Pol polyprotein from transposon gypsy-like Protein"/>
    <property type="match status" value="1"/>
</dbReference>
<keyword evidence="4" id="KW-0255">Endonuclease</keyword>
<evidence type="ECO:0000313" key="10">
    <source>
        <dbReference type="Ensembl" id="ENSSFAP00005002326.1"/>
    </source>
</evidence>
<keyword evidence="2" id="KW-0548">Nucleotidyltransferase</keyword>
<proteinExistence type="predicted"/>